<feature type="domain" description="Sulfatase N-terminal" evidence="4">
    <location>
        <begin position="27"/>
        <end position="320"/>
    </location>
</feature>
<dbReference type="PANTHER" id="PTHR42693:SF53">
    <property type="entry name" value="ENDO-4-O-SULFATASE"/>
    <property type="match status" value="1"/>
</dbReference>
<evidence type="ECO:0000256" key="2">
    <source>
        <dbReference type="ARBA" id="ARBA00022801"/>
    </source>
</evidence>
<evidence type="ECO:0000313" key="5">
    <source>
        <dbReference type="EMBL" id="BDS06309.1"/>
    </source>
</evidence>
<organism evidence="5">
    <name type="scientific">Oceaniferula spumae</name>
    <dbReference type="NCBI Taxonomy" id="2979115"/>
    <lineage>
        <taxon>Bacteria</taxon>
        <taxon>Pseudomonadati</taxon>
        <taxon>Verrucomicrobiota</taxon>
        <taxon>Verrucomicrobiia</taxon>
        <taxon>Verrucomicrobiales</taxon>
        <taxon>Verrucomicrobiaceae</taxon>
        <taxon>Oceaniferula</taxon>
    </lineage>
</organism>
<dbReference type="AlphaFoldDB" id="A0AAT9FJY5"/>
<dbReference type="Gene3D" id="3.40.720.10">
    <property type="entry name" value="Alkaline Phosphatase, subunit A"/>
    <property type="match status" value="1"/>
</dbReference>
<dbReference type="KEGG" id="osu:NT6N_13490"/>
<keyword evidence="2" id="KW-0378">Hydrolase</keyword>
<evidence type="ECO:0000256" key="3">
    <source>
        <dbReference type="SAM" id="SignalP"/>
    </source>
</evidence>
<evidence type="ECO:0000256" key="1">
    <source>
        <dbReference type="ARBA" id="ARBA00008779"/>
    </source>
</evidence>
<dbReference type="SUPFAM" id="SSF53649">
    <property type="entry name" value="Alkaline phosphatase-like"/>
    <property type="match status" value="1"/>
</dbReference>
<comment type="similarity">
    <text evidence="1">Belongs to the sulfatase family.</text>
</comment>
<dbReference type="Pfam" id="PF00884">
    <property type="entry name" value="Sulfatase"/>
    <property type="match status" value="1"/>
</dbReference>
<dbReference type="PANTHER" id="PTHR42693">
    <property type="entry name" value="ARYLSULFATASE FAMILY MEMBER"/>
    <property type="match status" value="1"/>
</dbReference>
<keyword evidence="3" id="KW-0732">Signal</keyword>
<dbReference type="GO" id="GO:0004065">
    <property type="term" value="F:arylsulfatase activity"/>
    <property type="evidence" value="ECO:0007669"/>
    <property type="project" value="TreeGrafter"/>
</dbReference>
<accession>A0AAT9FJY5</accession>
<dbReference type="InterPro" id="IPR017850">
    <property type="entry name" value="Alkaline_phosphatase_core_sf"/>
</dbReference>
<proteinExistence type="inferred from homology"/>
<evidence type="ECO:0000259" key="4">
    <source>
        <dbReference type="Pfam" id="PF00884"/>
    </source>
</evidence>
<sequence length="582" mass="65948">MPKLLSFILGAVLTAPVLVAAPSSTKPNIIFIMTDDVGYETVSYNKALNFKTPNIDRLSTESTVFTQADATPLCCPTRTRVVSGQYTYRNYIGWDGKIKKTAPFIAEKLKSAGYATAAMGKWHLGDKKSPARMGFDEHCLFWLQGMSQSDMMKFAYRNAPYLHNGKIVRAPYGPDLANEQARAFIKKNKDRPFFLYYTPWLCHNPFEPTPDSKDQNCTDWQTNFEDMVAYTDKLVGKIVKELKDQGIYENTVIVYTGDNGTKTCAHIMEDGTVIYGGKGTQTIDGCHVPLLVKTDGTHRTLDNLIDFADFYATFADLAGVPAKDIDPTIDGVSFAPLLRGETKTLRSHLFSFFRGGAFVRNQHYKYYIDQRIYDLVADPRENQPFYPESDTPETAKARKALHAEMTEIIQGERFKNAVHRKELLKTFERYQKPAQSRILGSRDFDGITAAAKSVSWDLDMTPYLTDKNSTYRLRFSRSYRTKNSHLIYSNARIKKVRVLCDGKEVFSRQPTTATLTTRPKAKVINPMVDFIYDESKARVGLKGLNIPEGTKTITLKIDADLTNPGNQWGDRIRLYTFLEKMD</sequence>
<dbReference type="InterPro" id="IPR000917">
    <property type="entry name" value="Sulfatase_N"/>
</dbReference>
<feature type="signal peptide" evidence="3">
    <location>
        <begin position="1"/>
        <end position="20"/>
    </location>
</feature>
<protein>
    <recommendedName>
        <fullName evidence="4">Sulfatase N-terminal domain-containing protein</fullName>
    </recommendedName>
</protein>
<name>A0AAT9FJY5_9BACT</name>
<dbReference type="InterPro" id="IPR050738">
    <property type="entry name" value="Sulfatase"/>
</dbReference>
<reference evidence="5" key="1">
    <citation type="submission" date="2024-07" db="EMBL/GenBank/DDBJ databases">
        <title>Complete genome sequence of Verrucomicrobiaceae bacterium NT6N.</title>
        <authorList>
            <person name="Huang C."/>
            <person name="Takami H."/>
            <person name="Hamasaki K."/>
        </authorList>
    </citation>
    <scope>NUCLEOTIDE SEQUENCE</scope>
    <source>
        <strain evidence="5">NT6N</strain>
    </source>
</reference>
<feature type="chain" id="PRO_5043322254" description="Sulfatase N-terminal domain-containing protein" evidence="3">
    <location>
        <begin position="21"/>
        <end position="582"/>
    </location>
</feature>
<gene>
    <name evidence="5" type="ORF">NT6N_13490</name>
</gene>
<dbReference type="EMBL" id="AP026866">
    <property type="protein sequence ID" value="BDS06309.1"/>
    <property type="molecule type" value="Genomic_DNA"/>
</dbReference>